<protein>
    <submittedName>
        <fullName evidence="1">T. brucei spp.-specific protein</fullName>
    </submittedName>
</protein>
<organism evidence="1 2">
    <name type="scientific">Trypanosoma brucei gambiense (strain MHOM/CI/86/DAL972)</name>
    <dbReference type="NCBI Taxonomy" id="679716"/>
    <lineage>
        <taxon>Eukaryota</taxon>
        <taxon>Discoba</taxon>
        <taxon>Euglenozoa</taxon>
        <taxon>Kinetoplastea</taxon>
        <taxon>Metakinetoplastina</taxon>
        <taxon>Trypanosomatida</taxon>
        <taxon>Trypanosomatidae</taxon>
        <taxon>Trypanosoma</taxon>
    </lineage>
</organism>
<dbReference type="EMBL" id="FN554973">
    <property type="protein sequence ID" value="CBH15302.1"/>
    <property type="molecule type" value="Genomic_DNA"/>
</dbReference>
<accession>D0A209</accession>
<dbReference type="AlphaFoldDB" id="D0A209"/>
<dbReference type="RefSeq" id="XP_011777567.1">
    <property type="nucleotide sequence ID" value="XM_011779265.1"/>
</dbReference>
<gene>
    <name evidence="1" type="ORF">TbgDal_X3870</name>
</gene>
<reference evidence="2" key="1">
    <citation type="journal article" date="2010" name="PLoS Negl. Trop. Dis.">
        <title>The genome sequence of Trypanosoma brucei gambiense, causative agent of chronic human african trypanosomiasis.</title>
        <authorList>
            <person name="Jackson A.P."/>
            <person name="Sanders M."/>
            <person name="Berry A."/>
            <person name="McQuillan J."/>
            <person name="Aslett M.A."/>
            <person name="Quail M.A."/>
            <person name="Chukualim B."/>
            <person name="Capewell P."/>
            <person name="MacLeod A."/>
            <person name="Melville S.E."/>
            <person name="Gibson W."/>
            <person name="Barry J.D."/>
            <person name="Berriman M."/>
            <person name="Hertz-Fowler C."/>
        </authorList>
    </citation>
    <scope>NUCLEOTIDE SEQUENCE [LARGE SCALE GENOMIC DNA]</scope>
    <source>
        <strain evidence="2">MHOM/CI/86/DAL972</strain>
    </source>
</reference>
<evidence type="ECO:0000313" key="2">
    <source>
        <dbReference type="Proteomes" id="UP000002316"/>
    </source>
</evidence>
<dbReference type="Proteomes" id="UP000002316">
    <property type="component" value="Chromosome 10"/>
</dbReference>
<dbReference type="GeneID" id="23865457"/>
<evidence type="ECO:0000313" key="1">
    <source>
        <dbReference type="EMBL" id="CBH15302.1"/>
    </source>
</evidence>
<sequence>MCFSWYTTDAIFFSKRRNFRSSCGNNRLNHAKQFVFRVFPTSDTFVTGASESFVCRWWHIFDLGCGCRSFYQRLAVYHWWKGWSPFWGVHRVRKLLILSPLDNSLAPLFFWLLETFFVDCFCPCSDVSIITCSVMEAFTHPPLALKSLWPLSDNHCSVLRVGPCRRLAWSSAHRVVRTVPTLFRLVKSFSPFPPRFFFSSGEQPAFLRREG</sequence>
<name>D0A209_TRYB9</name>
<dbReference type="KEGG" id="tbg:TbgDal_X3870"/>
<proteinExistence type="predicted"/>
<dbReference type="VEuPathDB" id="TriTrypDB:Tbg972.10.3870"/>